<keyword evidence="6" id="KW-0238">DNA-binding</keyword>
<keyword evidence="5" id="KW-0862">Zinc</keyword>
<feature type="region of interest" description="Disordered" evidence="9">
    <location>
        <begin position="145"/>
        <end position="186"/>
    </location>
</feature>
<dbReference type="GO" id="GO:0008270">
    <property type="term" value="F:zinc ion binding"/>
    <property type="evidence" value="ECO:0007669"/>
    <property type="project" value="UniProtKB-KW"/>
</dbReference>
<organism evidence="11 12">
    <name type="scientific">Soboliphyme baturini</name>
    <dbReference type="NCBI Taxonomy" id="241478"/>
    <lineage>
        <taxon>Eukaryota</taxon>
        <taxon>Metazoa</taxon>
        <taxon>Ecdysozoa</taxon>
        <taxon>Nematoda</taxon>
        <taxon>Enoplea</taxon>
        <taxon>Dorylaimia</taxon>
        <taxon>Dioctophymatida</taxon>
        <taxon>Dioctophymatoidea</taxon>
        <taxon>Soboliphymatidae</taxon>
        <taxon>Soboliphyme</taxon>
    </lineage>
</organism>
<feature type="domain" description="C2H2-type" evidence="10">
    <location>
        <begin position="41"/>
        <end position="68"/>
    </location>
</feature>
<keyword evidence="2" id="KW-0479">Metal-binding</keyword>
<keyword evidence="3" id="KW-0677">Repeat</keyword>
<dbReference type="GO" id="GO:0003700">
    <property type="term" value="F:DNA-binding transcription factor activity"/>
    <property type="evidence" value="ECO:0007669"/>
    <property type="project" value="TreeGrafter"/>
</dbReference>
<dbReference type="SMART" id="SM00355">
    <property type="entry name" value="ZnF_C2H2"/>
    <property type="match status" value="3"/>
</dbReference>
<evidence type="ECO:0000256" key="3">
    <source>
        <dbReference type="ARBA" id="ARBA00022737"/>
    </source>
</evidence>
<keyword evidence="4 8" id="KW-0863">Zinc-finger</keyword>
<dbReference type="GO" id="GO:0006357">
    <property type="term" value="P:regulation of transcription by RNA polymerase II"/>
    <property type="evidence" value="ECO:0007669"/>
    <property type="project" value="TreeGrafter"/>
</dbReference>
<evidence type="ECO:0000256" key="5">
    <source>
        <dbReference type="ARBA" id="ARBA00022833"/>
    </source>
</evidence>
<dbReference type="AlphaFoldDB" id="A0A3P8CZE3"/>
<reference evidence="11 12" key="1">
    <citation type="submission" date="2018-11" db="EMBL/GenBank/DDBJ databases">
        <authorList>
            <consortium name="Pathogen Informatics"/>
        </authorList>
    </citation>
    <scope>NUCLEOTIDE SEQUENCE [LARGE SCALE GENOMIC DNA]</scope>
</reference>
<evidence type="ECO:0000256" key="4">
    <source>
        <dbReference type="ARBA" id="ARBA00022771"/>
    </source>
</evidence>
<dbReference type="OrthoDB" id="6077919at2759"/>
<comment type="subcellular location">
    <subcellularLocation>
        <location evidence="1">Nucleus</location>
    </subcellularLocation>
</comment>
<dbReference type="GO" id="GO:0000978">
    <property type="term" value="F:RNA polymerase II cis-regulatory region sequence-specific DNA binding"/>
    <property type="evidence" value="ECO:0007669"/>
    <property type="project" value="TreeGrafter"/>
</dbReference>
<dbReference type="EMBL" id="UZAM01013085">
    <property type="protein sequence ID" value="VDP25354.1"/>
    <property type="molecule type" value="Genomic_DNA"/>
</dbReference>
<dbReference type="PROSITE" id="PS50157">
    <property type="entry name" value="ZINC_FINGER_C2H2_2"/>
    <property type="match status" value="1"/>
</dbReference>
<feature type="compositionally biased region" description="Low complexity" evidence="9">
    <location>
        <begin position="153"/>
        <end position="166"/>
    </location>
</feature>
<evidence type="ECO:0000256" key="8">
    <source>
        <dbReference type="PROSITE-ProRule" id="PRU00042"/>
    </source>
</evidence>
<dbReference type="Gene3D" id="3.30.160.60">
    <property type="entry name" value="Classic Zinc Finger"/>
    <property type="match status" value="2"/>
</dbReference>
<dbReference type="SUPFAM" id="SSF57667">
    <property type="entry name" value="beta-beta-alpha zinc fingers"/>
    <property type="match status" value="2"/>
</dbReference>
<name>A0A3P8CZE3_9BILA</name>
<dbReference type="PROSITE" id="PS00028">
    <property type="entry name" value="ZINC_FINGER_C2H2_1"/>
    <property type="match status" value="2"/>
</dbReference>
<evidence type="ECO:0000313" key="12">
    <source>
        <dbReference type="Proteomes" id="UP000270296"/>
    </source>
</evidence>
<evidence type="ECO:0000256" key="9">
    <source>
        <dbReference type="SAM" id="MobiDB-lite"/>
    </source>
</evidence>
<evidence type="ECO:0000256" key="1">
    <source>
        <dbReference type="ARBA" id="ARBA00004123"/>
    </source>
</evidence>
<keyword evidence="7" id="KW-0539">Nucleus</keyword>
<keyword evidence="12" id="KW-1185">Reference proteome</keyword>
<dbReference type="Proteomes" id="UP000270296">
    <property type="component" value="Unassembled WGS sequence"/>
</dbReference>
<dbReference type="PANTHER" id="PTHR24390">
    <property type="entry name" value="ZINC FINGER PROTEIN"/>
    <property type="match status" value="1"/>
</dbReference>
<sequence length="186" mass="21610">MQVFNSVWYLKQHAVKHSSERPFTCKYCHKRFIERHKDQLHRCSKCTMCFPSREYLARHNAWHVFEEEKVCCPHCSEKFDDDLSYGVHKQSHSPLTLHVCLRCRGRFCHRLALKRHLVKCCSLYPQPSYDPSQFIDRSPPPTPLSIFNEQDLSSVSSSGSSGFSQGFALVDDHTQTNANPEKYAKS</sequence>
<dbReference type="GO" id="GO:0005634">
    <property type="term" value="C:nucleus"/>
    <property type="evidence" value="ECO:0007669"/>
    <property type="project" value="UniProtKB-SubCell"/>
</dbReference>
<protein>
    <recommendedName>
        <fullName evidence="10">C2H2-type domain-containing protein</fullName>
    </recommendedName>
</protein>
<dbReference type="InterPro" id="IPR013087">
    <property type="entry name" value="Znf_C2H2_type"/>
</dbReference>
<dbReference type="PANTHER" id="PTHR24390:SF159">
    <property type="entry name" value="GROWTH FACTOR INDEPENDENT 1 TRANSCRIPTIONAL REPRESSOR"/>
    <property type="match status" value="1"/>
</dbReference>
<evidence type="ECO:0000256" key="7">
    <source>
        <dbReference type="ARBA" id="ARBA00023242"/>
    </source>
</evidence>
<gene>
    <name evidence="11" type="ORF">SBAD_LOCUS9727</name>
</gene>
<evidence type="ECO:0000313" key="11">
    <source>
        <dbReference type="EMBL" id="VDP25354.1"/>
    </source>
</evidence>
<accession>A0A3P8CZE3</accession>
<evidence type="ECO:0000259" key="10">
    <source>
        <dbReference type="PROSITE" id="PS50157"/>
    </source>
</evidence>
<evidence type="ECO:0000256" key="2">
    <source>
        <dbReference type="ARBA" id="ARBA00022723"/>
    </source>
</evidence>
<dbReference type="InterPro" id="IPR036236">
    <property type="entry name" value="Znf_C2H2_sf"/>
</dbReference>
<proteinExistence type="predicted"/>
<evidence type="ECO:0000256" key="6">
    <source>
        <dbReference type="ARBA" id="ARBA00023125"/>
    </source>
</evidence>